<reference evidence="1 2" key="1">
    <citation type="submission" date="2018-08" db="EMBL/GenBank/DDBJ databases">
        <title>Aphanomyces genome sequencing and annotation.</title>
        <authorList>
            <person name="Minardi D."/>
            <person name="Oidtmann B."/>
            <person name="Van Der Giezen M."/>
            <person name="Studholme D.J."/>
        </authorList>
    </citation>
    <scope>NUCLEOTIDE SEQUENCE [LARGE SCALE GENOMIC DNA]</scope>
    <source>
        <strain evidence="1 2">Sv</strain>
    </source>
</reference>
<name>A0A418CX13_APHAT</name>
<gene>
    <name evidence="1" type="ORF">DYB35_010317</name>
</gene>
<dbReference type="EMBL" id="QUTG01005044">
    <property type="protein sequence ID" value="RHY86466.1"/>
    <property type="molecule type" value="Genomic_DNA"/>
</dbReference>
<dbReference type="Proteomes" id="UP000285712">
    <property type="component" value="Unassembled WGS sequence"/>
</dbReference>
<sequence length="186" mass="20684">MRESCVVAVDIGDGRRRQEAQGSKITEDVDDSVEEAELPALQVEVVNLIAESDNDYGAVQRKADWEARAAREATAVKTEAKVKGEGGELKRAGLARDEVFERELVFIGIARMLLALEGMQLARGSFHQFDEFKCAARELYERERLEPWSVDVGRIELCNDETLLEYLVAFVWTLVGQAAGGMGCCR</sequence>
<comment type="caution">
    <text evidence="1">The sequence shown here is derived from an EMBL/GenBank/DDBJ whole genome shotgun (WGS) entry which is preliminary data.</text>
</comment>
<organism evidence="1 2">
    <name type="scientific">Aphanomyces astaci</name>
    <name type="common">Crayfish plague agent</name>
    <dbReference type="NCBI Taxonomy" id="112090"/>
    <lineage>
        <taxon>Eukaryota</taxon>
        <taxon>Sar</taxon>
        <taxon>Stramenopiles</taxon>
        <taxon>Oomycota</taxon>
        <taxon>Saprolegniomycetes</taxon>
        <taxon>Saprolegniales</taxon>
        <taxon>Verrucalvaceae</taxon>
        <taxon>Aphanomyces</taxon>
    </lineage>
</organism>
<dbReference type="AlphaFoldDB" id="A0A418CX13"/>
<proteinExistence type="predicted"/>
<protein>
    <submittedName>
        <fullName evidence="1">Uncharacterized protein</fullName>
    </submittedName>
</protein>
<evidence type="ECO:0000313" key="2">
    <source>
        <dbReference type="Proteomes" id="UP000285712"/>
    </source>
</evidence>
<evidence type="ECO:0000313" key="1">
    <source>
        <dbReference type="EMBL" id="RHY86466.1"/>
    </source>
</evidence>
<accession>A0A418CX13</accession>